<dbReference type="InterPro" id="IPR002986">
    <property type="entry name" value="DAP_deCOOHase_LysA"/>
</dbReference>
<dbReference type="Gene3D" id="3.20.20.10">
    <property type="entry name" value="Alanine racemase"/>
    <property type="match status" value="1"/>
</dbReference>
<dbReference type="AlphaFoldDB" id="E6PI02"/>
<dbReference type="SUPFAM" id="SSF50621">
    <property type="entry name" value="Alanine racemase C-terminal domain-like"/>
    <property type="match status" value="1"/>
</dbReference>
<reference evidence="6" key="1">
    <citation type="submission" date="2009-10" db="EMBL/GenBank/DDBJ databases">
        <title>Diversity of trophic interactions inside an arsenic-rich microbial ecosystem.</title>
        <authorList>
            <person name="Bertin P.N."/>
            <person name="Heinrich-Salmeron A."/>
            <person name="Pelletier E."/>
            <person name="Goulhen-Chollet F."/>
            <person name="Arsene-Ploetze F."/>
            <person name="Gallien S."/>
            <person name="Calteau A."/>
            <person name="Vallenet D."/>
            <person name="Casiot C."/>
            <person name="Chane-Woon-Ming B."/>
            <person name="Giloteaux L."/>
            <person name="Barakat M."/>
            <person name="Bonnefoy V."/>
            <person name="Bruneel O."/>
            <person name="Chandler M."/>
            <person name="Cleiss J."/>
            <person name="Duran R."/>
            <person name="Elbaz-Poulichet F."/>
            <person name="Fonknechten N."/>
            <person name="Lauga B."/>
            <person name="Mornico D."/>
            <person name="Ortet P."/>
            <person name="Schaeffer C."/>
            <person name="Siguier P."/>
            <person name="Alexander Thil Smith A."/>
            <person name="Van Dorsselaer A."/>
            <person name="Weissenbach J."/>
            <person name="Medigue C."/>
            <person name="Le Paslier D."/>
        </authorList>
    </citation>
    <scope>NUCLEOTIDE SEQUENCE</scope>
</reference>
<dbReference type="GO" id="GO:0008836">
    <property type="term" value="F:diaminopimelate decarboxylase activity"/>
    <property type="evidence" value="ECO:0007669"/>
    <property type="project" value="UniProtKB-EC"/>
</dbReference>
<dbReference type="InterPro" id="IPR000183">
    <property type="entry name" value="Orn/DAP/Arg_de-COase"/>
</dbReference>
<accession>E6PI02</accession>
<dbReference type="Pfam" id="PF02784">
    <property type="entry name" value="Orn_Arg_deC_N"/>
    <property type="match status" value="1"/>
</dbReference>
<evidence type="ECO:0000256" key="3">
    <source>
        <dbReference type="ARBA" id="ARBA00022898"/>
    </source>
</evidence>
<sequence length="398" mass="42240">MDSALALAQRFGTPLVVYDLDKLDAAVARVLAAAKRYDIDVSYAGKAFLCVAFARYLHERSIGIDVSSLGEFETVRRADIPPEELTLHGCMKSDAEISLAVDGFVGRSVVDGCEELARTIERSSTHRPTPILLRLNTGIAASTHAAIRTAGEASKFGMPPDAEAEAIALLRAANGRVHFLGLHAHLGSQIEGNEAFVAHGIALVEAAGRFAAAGFPVERLVLGGGFVEDPAPALEACIPAMRARARELSIAFPKIGIEPGRAIVAAAGTTLLRIGAIKRTARMRIAICDGGLYENPRHALYGVTHPALVLSHAGEATEPTLLCGRSCESDELGTYEFPRSLAAGDTIALLDTGAYTVSMASTYNRFARPAVVALRGNDAVLWMRAESLDETVGRDVRV</sequence>
<dbReference type="InterPro" id="IPR022644">
    <property type="entry name" value="De-COase2_N"/>
</dbReference>
<dbReference type="PRINTS" id="PR01181">
    <property type="entry name" value="DAPDCRBXLASE"/>
</dbReference>
<dbReference type="InterPro" id="IPR009006">
    <property type="entry name" value="Ala_racemase/Decarboxylase_C"/>
</dbReference>
<dbReference type="PANTHER" id="PTHR43727:SF2">
    <property type="entry name" value="GROUP IV DECARBOXYLASE"/>
    <property type="match status" value="1"/>
</dbReference>
<comment type="cofactor">
    <cofactor evidence="1">
        <name>pyridoxal 5'-phosphate</name>
        <dbReference type="ChEBI" id="CHEBI:597326"/>
    </cofactor>
</comment>
<dbReference type="GO" id="GO:0009089">
    <property type="term" value="P:lysine biosynthetic process via diaminopimelate"/>
    <property type="evidence" value="ECO:0007669"/>
    <property type="project" value="InterPro"/>
</dbReference>
<keyword evidence="2" id="KW-0210">Decarboxylase</keyword>
<name>E6PI02_9ZZZZ</name>
<dbReference type="Gene3D" id="2.40.37.10">
    <property type="entry name" value="Lyase, Ornithine Decarboxylase, Chain A, domain 1"/>
    <property type="match status" value="1"/>
</dbReference>
<dbReference type="InterPro" id="IPR029066">
    <property type="entry name" value="PLP-binding_barrel"/>
</dbReference>
<keyword evidence="3" id="KW-0663">Pyridoxal phosphate</keyword>
<comment type="caution">
    <text evidence="6">The sequence shown here is derived from an EMBL/GenBank/DDBJ whole genome shotgun (WGS) entry which is preliminary data.</text>
</comment>
<dbReference type="EC" id="4.1.1.20" evidence="6"/>
<dbReference type="PRINTS" id="PR01179">
    <property type="entry name" value="ODADCRBXLASE"/>
</dbReference>
<feature type="domain" description="Orn/DAP/Arg decarboxylase 2 N-terminal" evidence="5">
    <location>
        <begin position="28"/>
        <end position="265"/>
    </location>
</feature>
<gene>
    <name evidence="6" type="ORF">CARN1_0572</name>
</gene>
<dbReference type="EMBL" id="CABL01000019">
    <property type="protein sequence ID" value="CBH76092.1"/>
    <property type="molecule type" value="Genomic_DNA"/>
</dbReference>
<organism evidence="6">
    <name type="scientific">mine drainage metagenome</name>
    <dbReference type="NCBI Taxonomy" id="410659"/>
    <lineage>
        <taxon>unclassified sequences</taxon>
        <taxon>metagenomes</taxon>
        <taxon>ecological metagenomes</taxon>
    </lineage>
</organism>
<proteinExistence type="predicted"/>
<protein>
    <submittedName>
        <fullName evidence="6">Putative diaminopimelate decarboxylase</fullName>
        <ecNumber evidence="6">4.1.1.20</ecNumber>
    </submittedName>
</protein>
<evidence type="ECO:0000259" key="5">
    <source>
        <dbReference type="Pfam" id="PF02784"/>
    </source>
</evidence>
<dbReference type="SUPFAM" id="SSF51419">
    <property type="entry name" value="PLP-binding barrel"/>
    <property type="match status" value="1"/>
</dbReference>
<dbReference type="PANTHER" id="PTHR43727">
    <property type="entry name" value="DIAMINOPIMELATE DECARBOXYLASE"/>
    <property type="match status" value="1"/>
</dbReference>
<evidence type="ECO:0000256" key="4">
    <source>
        <dbReference type="ARBA" id="ARBA00023239"/>
    </source>
</evidence>
<evidence type="ECO:0000256" key="2">
    <source>
        <dbReference type="ARBA" id="ARBA00022793"/>
    </source>
</evidence>
<evidence type="ECO:0000256" key="1">
    <source>
        <dbReference type="ARBA" id="ARBA00001933"/>
    </source>
</evidence>
<keyword evidence="4 6" id="KW-0456">Lyase</keyword>
<evidence type="ECO:0000313" key="6">
    <source>
        <dbReference type="EMBL" id="CBH76092.1"/>
    </source>
</evidence>